<dbReference type="Proteomes" id="UP001219518">
    <property type="component" value="Unassembled WGS sequence"/>
</dbReference>
<feature type="region of interest" description="Disordered" evidence="1">
    <location>
        <begin position="1108"/>
        <end position="1143"/>
    </location>
</feature>
<feature type="compositionally biased region" description="Basic residues" evidence="1">
    <location>
        <begin position="946"/>
        <end position="955"/>
    </location>
</feature>
<dbReference type="EMBL" id="JAHWGI010001412">
    <property type="protein sequence ID" value="KAK3930629.1"/>
    <property type="molecule type" value="Genomic_DNA"/>
</dbReference>
<name>A0AAE1HZR3_9NEOP</name>
<feature type="compositionally biased region" description="Basic and acidic residues" evidence="1">
    <location>
        <begin position="582"/>
        <end position="594"/>
    </location>
</feature>
<feature type="compositionally biased region" description="Low complexity" evidence="1">
    <location>
        <begin position="1028"/>
        <end position="1046"/>
    </location>
</feature>
<feature type="region of interest" description="Disordered" evidence="1">
    <location>
        <begin position="197"/>
        <end position="261"/>
    </location>
</feature>
<gene>
    <name evidence="2" type="ORF">KUF71_023985</name>
</gene>
<evidence type="ECO:0000313" key="3">
    <source>
        <dbReference type="Proteomes" id="UP001219518"/>
    </source>
</evidence>
<feature type="region of interest" description="Disordered" evidence="1">
    <location>
        <begin position="881"/>
        <end position="958"/>
    </location>
</feature>
<feature type="compositionally biased region" description="Basic and acidic residues" evidence="1">
    <location>
        <begin position="545"/>
        <end position="557"/>
    </location>
</feature>
<feature type="compositionally biased region" description="Polar residues" evidence="1">
    <location>
        <begin position="445"/>
        <end position="461"/>
    </location>
</feature>
<dbReference type="AlphaFoldDB" id="A0AAE1HZR3"/>
<feature type="compositionally biased region" description="Basic and acidic residues" evidence="1">
    <location>
        <begin position="684"/>
        <end position="695"/>
    </location>
</feature>
<feature type="region of interest" description="Disordered" evidence="1">
    <location>
        <begin position="428"/>
        <end position="461"/>
    </location>
</feature>
<evidence type="ECO:0000256" key="1">
    <source>
        <dbReference type="SAM" id="MobiDB-lite"/>
    </source>
</evidence>
<feature type="compositionally biased region" description="Basic and acidic residues" evidence="1">
    <location>
        <begin position="882"/>
        <end position="903"/>
    </location>
</feature>
<reference evidence="2" key="2">
    <citation type="journal article" date="2023" name="BMC Genomics">
        <title>Pest status, molecular evolution, and epigenetic factors derived from the genome assembly of Frankliniella fusca, a thysanopteran phytovirus vector.</title>
        <authorList>
            <person name="Catto M.A."/>
            <person name="Labadie P.E."/>
            <person name="Jacobson A.L."/>
            <person name="Kennedy G.G."/>
            <person name="Srinivasan R."/>
            <person name="Hunt B.G."/>
        </authorList>
    </citation>
    <scope>NUCLEOTIDE SEQUENCE</scope>
    <source>
        <strain evidence="2">PL_HMW_Pooled</strain>
    </source>
</reference>
<evidence type="ECO:0000313" key="2">
    <source>
        <dbReference type="EMBL" id="KAK3930629.1"/>
    </source>
</evidence>
<accession>A0AAE1HZR3</accession>
<feature type="compositionally biased region" description="Low complexity" evidence="1">
    <location>
        <begin position="197"/>
        <end position="232"/>
    </location>
</feature>
<protein>
    <submittedName>
        <fullName evidence="2">Polyadenylate-binding protein, cytoplasmic and nuclear</fullName>
    </submittedName>
</protein>
<keyword evidence="3" id="KW-1185">Reference proteome</keyword>
<feature type="region of interest" description="Disordered" evidence="1">
    <location>
        <begin position="542"/>
        <end position="594"/>
    </location>
</feature>
<feature type="compositionally biased region" description="Polar residues" evidence="1">
    <location>
        <begin position="1003"/>
        <end position="1014"/>
    </location>
</feature>
<feature type="compositionally biased region" description="Polar residues" evidence="1">
    <location>
        <begin position="248"/>
        <end position="261"/>
    </location>
</feature>
<feature type="compositionally biased region" description="Low complexity" evidence="1">
    <location>
        <begin position="811"/>
        <end position="820"/>
    </location>
</feature>
<feature type="compositionally biased region" description="Polar residues" evidence="1">
    <location>
        <begin position="783"/>
        <end position="793"/>
    </location>
</feature>
<feature type="compositionally biased region" description="Low complexity" evidence="1">
    <location>
        <begin position="757"/>
        <end position="766"/>
    </location>
</feature>
<reference evidence="2" key="1">
    <citation type="submission" date="2021-07" db="EMBL/GenBank/DDBJ databases">
        <authorList>
            <person name="Catto M.A."/>
            <person name="Jacobson A."/>
            <person name="Kennedy G."/>
            <person name="Labadie P."/>
            <person name="Hunt B.G."/>
            <person name="Srinivasan R."/>
        </authorList>
    </citation>
    <scope>NUCLEOTIDE SEQUENCE</scope>
    <source>
        <strain evidence="2">PL_HMW_Pooled</strain>
        <tissue evidence="2">Head</tissue>
    </source>
</reference>
<sequence>MVPRALLIAGLEMQDADRDQIELLAIMHDVEAALEFTRRRRQQARSRSARVASSEPPPLIDFDAVGPAGEGDWGVLHSGAAASAAACLPARPALGPDLLHDLFNKLDKYLPQDGPAAAAAAAAVPSAAAVSVAADCTAPADATASTNPCAPCAASPAPLGTTARTAPASYEAAASAAPGPAAPAAGTALSFTAPAATTASPATGPEASAATSTAAPAASTSEAPPVTTPSASGRSTTLAEQPHPATLDPSQEEATSVQTSVPQVAPAATLGTDLTPGHSEYSTPSAVVTASIGEMRHNGWQSGGTQPTADSDPFRDLVELALASCRDRPRPPTGALPWRASGEVVEIAGDTAFVGRFWIDASEKTDAKVDRSWRKESADKVCSTTELAARTRTVVYNTAVQTSPEAEVCIPPLHIPKKAPILIEKPVPENVQNRERPQSPERTLVSDSALSPESNHTSETYQTVDATFNDDIIQHSENSHMPENVTAPEAGQNLKSYTFSENFRNLGDVQVLETVQVLPASVENTCLDMECEASSGTLGNIENRVWPKDPDRARELPDNPTSQTSLVEEKENQTEGLEQLVEESHTSAEAETSDRAVLRVAESLPAVTFQGRKYYLDDTSRPPAPSDQGCAGLVQDGYINLSQKIEFICQKDNSDQEDTKREHRSPARGVEEKGVCARLVGAAGDRDRDRLKETNKGTLWQAPPPAPASMGDSLAEVMHPAPATTTPALAPTSAPVAVTVAVQVDSPCPRCGRKAGRAGAPAKCPATPRRPRPRPSVTKEETGTATAAPSSCLQRRKQYVESLETRRHQQSSHSAGAAQAHDLQEDLLILRRLTQTLRTRSSTAPAGAAGAPPGLEILEGLEGLESMGDIINAMLAALPASEGEKVRPAHWPKDRHGDRRELQGRTGAVGRSPRAPRSKVLWSRPSWDPSPQEPPQRFELRPNRSQLRKCPKRNKGSQVAVTAVASAAEDSSLVRCTHIEAIIAKGYDESIFLTCGKTGGETGTPSRAFASNTPRAHPEGTTDTLEGQQKQQQQDDSQEAQVQQAAGEETKVYIHVVGGDADKIVGILSSALALPPAPAACTVAVGASCVGPSVREGLQDKRVATVNRDRGSELRDSDIGGGARLVDEQSPIPDLPATRGAWGDISTPRACQHVDDRQRRGSTFDLTLKVASHASSFEPAAAAPCPARPASIRELAERRAVACVSVPFRRHASGTGWSCWSA</sequence>
<proteinExistence type="predicted"/>
<feature type="region of interest" description="Disordered" evidence="1">
    <location>
        <begin position="1002"/>
        <end position="1046"/>
    </location>
</feature>
<organism evidence="2 3">
    <name type="scientific">Frankliniella fusca</name>
    <dbReference type="NCBI Taxonomy" id="407009"/>
    <lineage>
        <taxon>Eukaryota</taxon>
        <taxon>Metazoa</taxon>
        <taxon>Ecdysozoa</taxon>
        <taxon>Arthropoda</taxon>
        <taxon>Hexapoda</taxon>
        <taxon>Insecta</taxon>
        <taxon>Pterygota</taxon>
        <taxon>Neoptera</taxon>
        <taxon>Paraneoptera</taxon>
        <taxon>Thysanoptera</taxon>
        <taxon>Terebrantia</taxon>
        <taxon>Thripoidea</taxon>
        <taxon>Thripidae</taxon>
        <taxon>Frankliniella</taxon>
    </lineage>
</organism>
<feature type="region of interest" description="Disordered" evidence="1">
    <location>
        <begin position="750"/>
        <end position="820"/>
    </location>
</feature>
<feature type="region of interest" description="Disordered" evidence="1">
    <location>
        <begin position="684"/>
        <end position="713"/>
    </location>
</feature>
<comment type="caution">
    <text evidence="2">The sequence shown here is derived from an EMBL/GenBank/DDBJ whole genome shotgun (WGS) entry which is preliminary data.</text>
</comment>
<feature type="compositionally biased region" description="Basic and acidic residues" evidence="1">
    <location>
        <begin position="1108"/>
        <end position="1118"/>
    </location>
</feature>